<dbReference type="Pfam" id="PF11001">
    <property type="entry name" value="AFUB_07903_YDR124W_hel"/>
    <property type="match status" value="1"/>
</dbReference>
<reference evidence="3 4" key="1">
    <citation type="submission" date="2017-10" db="EMBL/GenBank/DDBJ databases">
        <title>Comparative genomics in systemic dimorphic fungi from Ajellomycetaceae.</title>
        <authorList>
            <person name="Munoz J.F."/>
            <person name="Mcewen J.G."/>
            <person name="Clay O.K."/>
            <person name="Cuomo C.A."/>
        </authorList>
    </citation>
    <scope>NUCLEOTIDE SEQUENCE [LARGE SCALE GENOMIC DNA]</scope>
    <source>
        <strain evidence="3 4">UAMH7299</strain>
    </source>
</reference>
<dbReference type="AlphaFoldDB" id="A0A2B7WNR5"/>
<dbReference type="OrthoDB" id="5338458at2759"/>
<accession>A0A2B7WNR5</accession>
<feature type="compositionally biased region" description="Polar residues" evidence="1">
    <location>
        <begin position="194"/>
        <end position="207"/>
    </location>
</feature>
<evidence type="ECO:0000256" key="1">
    <source>
        <dbReference type="SAM" id="MobiDB-lite"/>
    </source>
</evidence>
<gene>
    <name evidence="3" type="ORF">AJ80_09576</name>
</gene>
<dbReference type="InterPro" id="IPR047092">
    <property type="entry name" value="AFUB_07903/YDR124W-like_hel"/>
</dbReference>
<feature type="domain" description="Subtelomeric hrmA-associated cluster protein AFUB-079030/YDR124W-like helical bundle" evidence="2">
    <location>
        <begin position="226"/>
        <end position="279"/>
    </location>
</feature>
<dbReference type="Proteomes" id="UP000224634">
    <property type="component" value="Unassembled WGS sequence"/>
</dbReference>
<sequence>MHLQVFSPIQGSVAKPIIIHVLTVSSTDKLPRDEAPQHNTRQNIQRNMEATIETASGTAERDLSQIPEIEEVVEALKTSGWFAFVTGWTGPQDYQTPFFMRDMDHICLNGPDTFGSNSLEVSYQWTEGGNAPTSVPFGSITIKPAFNYQWPTKTDESERKVLAFLQLECMGEHVPKRFADSLLKEPGGLYDTAPSWNRQRLTPTPEISTPEDLVESELPTEAWQLEIGDREALDTYYRIALHKFQQLNCRQLAKAYIKMIEPRKHVKYPYNGGKERDPEKTKPA</sequence>
<keyword evidence="4" id="KW-1185">Reference proteome</keyword>
<evidence type="ECO:0000259" key="2">
    <source>
        <dbReference type="Pfam" id="PF11001"/>
    </source>
</evidence>
<feature type="region of interest" description="Disordered" evidence="1">
    <location>
        <begin position="194"/>
        <end position="213"/>
    </location>
</feature>
<proteinExistence type="predicted"/>
<dbReference type="EMBL" id="PDNA01000300">
    <property type="protein sequence ID" value="PGG98198.1"/>
    <property type="molecule type" value="Genomic_DNA"/>
</dbReference>
<dbReference type="PANTHER" id="PTHR36102:SF1">
    <property type="entry name" value="YDR124W-LIKE HELICAL BUNDLE DOMAIN-CONTAINING PROTEIN"/>
    <property type="match status" value="1"/>
</dbReference>
<protein>
    <recommendedName>
        <fullName evidence="2">Subtelomeric hrmA-associated cluster protein AFUB-079030/YDR124W-like helical bundle domain-containing protein</fullName>
    </recommendedName>
</protein>
<dbReference type="STRING" id="1447883.A0A2B7WNR5"/>
<organism evidence="3 4">
    <name type="scientific">Polytolypa hystricis (strain UAMH7299)</name>
    <dbReference type="NCBI Taxonomy" id="1447883"/>
    <lineage>
        <taxon>Eukaryota</taxon>
        <taxon>Fungi</taxon>
        <taxon>Dikarya</taxon>
        <taxon>Ascomycota</taxon>
        <taxon>Pezizomycotina</taxon>
        <taxon>Eurotiomycetes</taxon>
        <taxon>Eurotiomycetidae</taxon>
        <taxon>Onygenales</taxon>
        <taxon>Onygenales incertae sedis</taxon>
        <taxon>Polytolypa</taxon>
    </lineage>
</organism>
<evidence type="ECO:0000313" key="3">
    <source>
        <dbReference type="EMBL" id="PGG98198.1"/>
    </source>
</evidence>
<comment type="caution">
    <text evidence="3">The sequence shown here is derived from an EMBL/GenBank/DDBJ whole genome shotgun (WGS) entry which is preliminary data.</text>
</comment>
<dbReference type="PANTHER" id="PTHR36102">
    <property type="entry name" value="CHROMOSOME 10, WHOLE GENOME SHOTGUN SEQUENCE"/>
    <property type="match status" value="1"/>
</dbReference>
<dbReference type="InterPro" id="IPR021264">
    <property type="entry name" value="AFUB_079030/YDR124W-like"/>
</dbReference>
<name>A0A2B7WNR5_POLH7</name>
<evidence type="ECO:0000313" key="4">
    <source>
        <dbReference type="Proteomes" id="UP000224634"/>
    </source>
</evidence>